<feature type="domain" description="Ig-like" evidence="6">
    <location>
        <begin position="155"/>
        <end position="239"/>
    </location>
</feature>
<feature type="domain" description="Ig-like" evidence="6">
    <location>
        <begin position="246"/>
        <end position="319"/>
    </location>
</feature>
<evidence type="ECO:0000313" key="8">
    <source>
        <dbReference type="Proteomes" id="UP000472273"/>
    </source>
</evidence>
<evidence type="ECO:0000259" key="6">
    <source>
        <dbReference type="PROSITE" id="PS50835"/>
    </source>
</evidence>
<reference evidence="7" key="2">
    <citation type="submission" date="2025-09" db="UniProtKB">
        <authorList>
            <consortium name="Ensembl"/>
        </authorList>
    </citation>
    <scope>IDENTIFICATION</scope>
</reference>
<accession>A0A670ZY56</accession>
<evidence type="ECO:0000313" key="7">
    <source>
        <dbReference type="Ensembl" id="ENSPTXP00000027689.1"/>
    </source>
</evidence>
<sequence>ASHLSSKLDRLHGKLIFILSSHVLSTQAQVVKYHLPVFMDRSNAIEGQGINLTVGAAPTSFFICNWYRGSDSQEKLIVTVYLPPLSGYVFGPAYTRRETPGPNCSLQIENLNQDDSGTYTVTKDGPSVHGRGNLSVEVLGINFPFPSPSGLLPKPNMSLVQLFRENMDLVHLKCDTTVKFANISWLQNGKPLRSCSRIQLSNNKQTLTIQPVLRRDAGAYQCHISNLFSARRSDTTIISVIYGPDPPVIKMSAMFLTQPSNGRLNCKASSFPEAEYCWFHNGKEFSKSPEILLKDIQSGTYTCQATNPFTQRKENTTLEIEYFPGTKLLRKMASKADTLFISICIPCLLLFKVTQPVNENERISLTPDGQTLNFNPCNRSDAAQYTCHASNSFSSGDSNPFGLTIICKSDLLLWSHAKAANVPRFGFGLREEQPLVRRLKKEWLQEWSVSSLMKRKTRGDITAVFQYLRGCPKEEGVKLFSKAPEGRIRSNGWKLIKERSNLELGRHFLTVGTINQWNNLPPEVVNAPTLEVFKKKLDNHVFII</sequence>
<dbReference type="InterPro" id="IPR013106">
    <property type="entry name" value="Ig_V-set"/>
</dbReference>
<name>A0A670ZY56_PSETE</name>
<dbReference type="InterPro" id="IPR003598">
    <property type="entry name" value="Ig_sub2"/>
</dbReference>
<keyword evidence="2" id="KW-1015">Disulfide bond</keyword>
<dbReference type="PANTHER" id="PTHR44337:SF20">
    <property type="entry name" value="CARCINOEMBRYONIC ANTIGEN-RELATED CELL ADHESION MOLECULE 5-RELATED"/>
    <property type="match status" value="1"/>
</dbReference>
<dbReference type="Proteomes" id="UP000472273">
    <property type="component" value="Unplaced"/>
</dbReference>
<dbReference type="FunFam" id="2.60.40.10:FF:000244">
    <property type="entry name" value="carcinoembryonic antigen-related cell adhesion molecule 16"/>
    <property type="match status" value="1"/>
</dbReference>
<evidence type="ECO:0000256" key="3">
    <source>
        <dbReference type="ARBA" id="ARBA00023180"/>
    </source>
</evidence>
<dbReference type="Gene3D" id="2.60.40.10">
    <property type="entry name" value="Immunoglobulins"/>
    <property type="match status" value="4"/>
</dbReference>
<keyword evidence="3" id="KW-0325">Glycoprotein</keyword>
<dbReference type="GeneTree" id="ENSGT01100000263479"/>
<dbReference type="Pfam" id="PF07679">
    <property type="entry name" value="I-set"/>
    <property type="match status" value="1"/>
</dbReference>
<organism evidence="7 8">
    <name type="scientific">Pseudonaja textilis</name>
    <name type="common">Eastern brown snake</name>
    <dbReference type="NCBI Taxonomy" id="8673"/>
    <lineage>
        <taxon>Eukaryota</taxon>
        <taxon>Metazoa</taxon>
        <taxon>Chordata</taxon>
        <taxon>Craniata</taxon>
        <taxon>Vertebrata</taxon>
        <taxon>Euteleostomi</taxon>
        <taxon>Lepidosauria</taxon>
        <taxon>Squamata</taxon>
        <taxon>Bifurcata</taxon>
        <taxon>Unidentata</taxon>
        <taxon>Episquamata</taxon>
        <taxon>Toxicofera</taxon>
        <taxon>Serpentes</taxon>
        <taxon>Colubroidea</taxon>
        <taxon>Elapidae</taxon>
        <taxon>Hydrophiinae</taxon>
        <taxon>Pseudonaja</taxon>
    </lineage>
</organism>
<dbReference type="SUPFAM" id="SSF48726">
    <property type="entry name" value="Immunoglobulin"/>
    <property type="match status" value="4"/>
</dbReference>
<dbReference type="SMART" id="SM00409">
    <property type="entry name" value="IG"/>
    <property type="match status" value="4"/>
</dbReference>
<keyword evidence="1" id="KW-0732">Signal</keyword>
<dbReference type="PANTHER" id="PTHR44337">
    <property type="entry name" value="CARCINOEMBRYONIC ANTIGEN-RELATED CELL ADHESION MOLECULE 8"/>
    <property type="match status" value="1"/>
</dbReference>
<evidence type="ECO:0000256" key="2">
    <source>
        <dbReference type="ARBA" id="ARBA00023157"/>
    </source>
</evidence>
<proteinExistence type="inferred from homology"/>
<dbReference type="InterPro" id="IPR003599">
    <property type="entry name" value="Ig_sub"/>
</dbReference>
<dbReference type="AlphaFoldDB" id="A0A670ZY56"/>
<protein>
    <recommendedName>
        <fullName evidence="6">Ig-like domain-containing protein</fullName>
    </recommendedName>
</protein>
<evidence type="ECO:0000256" key="5">
    <source>
        <dbReference type="ARBA" id="ARBA00038222"/>
    </source>
</evidence>
<evidence type="ECO:0000256" key="1">
    <source>
        <dbReference type="ARBA" id="ARBA00022729"/>
    </source>
</evidence>
<dbReference type="InterPro" id="IPR036179">
    <property type="entry name" value="Ig-like_dom_sf"/>
</dbReference>
<dbReference type="Pfam" id="PF07686">
    <property type="entry name" value="V-set"/>
    <property type="match status" value="1"/>
</dbReference>
<dbReference type="InterPro" id="IPR013783">
    <property type="entry name" value="Ig-like_fold"/>
</dbReference>
<dbReference type="SMART" id="SM00408">
    <property type="entry name" value="IGc2"/>
    <property type="match status" value="3"/>
</dbReference>
<comment type="similarity">
    <text evidence="5">Belongs to the immunoglobulin superfamily. CEA family.</text>
</comment>
<keyword evidence="8" id="KW-1185">Reference proteome</keyword>
<dbReference type="InterPro" id="IPR007110">
    <property type="entry name" value="Ig-like_dom"/>
</dbReference>
<dbReference type="PROSITE" id="PS50835">
    <property type="entry name" value="IG_LIKE"/>
    <property type="match status" value="2"/>
</dbReference>
<keyword evidence="4" id="KW-0393">Immunoglobulin domain</keyword>
<reference evidence="7" key="1">
    <citation type="submission" date="2025-08" db="UniProtKB">
        <authorList>
            <consortium name="Ensembl"/>
        </authorList>
    </citation>
    <scope>IDENTIFICATION</scope>
</reference>
<evidence type="ECO:0000256" key="4">
    <source>
        <dbReference type="ARBA" id="ARBA00023319"/>
    </source>
</evidence>
<dbReference type="Pfam" id="PF13895">
    <property type="entry name" value="Ig_2"/>
    <property type="match status" value="1"/>
</dbReference>
<dbReference type="Ensembl" id="ENSPTXT00000028534.1">
    <property type="protein sequence ID" value="ENSPTXP00000027689.1"/>
    <property type="gene ID" value="ENSPTXG00000019070.1"/>
</dbReference>
<dbReference type="InterPro" id="IPR052598">
    <property type="entry name" value="IgSF_CEA-related"/>
</dbReference>
<dbReference type="InterPro" id="IPR013098">
    <property type="entry name" value="Ig_I-set"/>
</dbReference>